<organism evidence="1 2">
    <name type="scientific">Piedraia hortae CBS 480.64</name>
    <dbReference type="NCBI Taxonomy" id="1314780"/>
    <lineage>
        <taxon>Eukaryota</taxon>
        <taxon>Fungi</taxon>
        <taxon>Dikarya</taxon>
        <taxon>Ascomycota</taxon>
        <taxon>Pezizomycotina</taxon>
        <taxon>Dothideomycetes</taxon>
        <taxon>Dothideomycetidae</taxon>
        <taxon>Capnodiales</taxon>
        <taxon>Piedraiaceae</taxon>
        <taxon>Piedraia</taxon>
    </lineage>
</organism>
<keyword evidence="2" id="KW-1185">Reference proteome</keyword>
<dbReference type="EMBL" id="MU005958">
    <property type="protein sequence ID" value="KAF2863920.1"/>
    <property type="molecule type" value="Genomic_DNA"/>
</dbReference>
<sequence>MTIEPTAEVADTHVELFSHSRKDGAYWYIRFADYGTINPNIIPHPREDDRYIIVAQEFVRAKHERFNYEVVCDATFDENNTLSCLRPPLMAPVAATYSPHCIGDYTYFNFNIGPHDARVFFGPETPYMVFGSQSNNNCFGQWIQDFRMLYDWGHWRKATDLFQTATDIQRPPPYHAFEKNYFVFWDASNVMYVHYEISPHRVFARLAADGSVGQDLGPQADLHDAPCLKKYLPPKLEKTSIHQATNSLSITLCRRSDPSCQVRPSNTFIMAVFHQKRADGSHPVYEPYVMLFRNVAPFELHGISRKPFWIHGRRTGFPLDHPYSGDSELMFITSMSWRAHNQKYHGYLDDMLFLSFGIEDAETGGIDVLAEDLLQQLGKCE</sequence>
<dbReference type="Proteomes" id="UP000799421">
    <property type="component" value="Unassembled WGS sequence"/>
</dbReference>
<dbReference type="AlphaFoldDB" id="A0A6A7C905"/>
<gene>
    <name evidence="1" type="ORF">K470DRAFT_279789</name>
</gene>
<evidence type="ECO:0000313" key="1">
    <source>
        <dbReference type="EMBL" id="KAF2863920.1"/>
    </source>
</evidence>
<protein>
    <submittedName>
        <fullName evidence="1">Uncharacterized protein</fullName>
    </submittedName>
</protein>
<proteinExistence type="predicted"/>
<evidence type="ECO:0000313" key="2">
    <source>
        <dbReference type="Proteomes" id="UP000799421"/>
    </source>
</evidence>
<reference evidence="1" key="1">
    <citation type="journal article" date="2020" name="Stud. Mycol.">
        <title>101 Dothideomycetes genomes: a test case for predicting lifestyles and emergence of pathogens.</title>
        <authorList>
            <person name="Haridas S."/>
            <person name="Albert R."/>
            <person name="Binder M."/>
            <person name="Bloem J."/>
            <person name="Labutti K."/>
            <person name="Salamov A."/>
            <person name="Andreopoulos B."/>
            <person name="Baker S."/>
            <person name="Barry K."/>
            <person name="Bills G."/>
            <person name="Bluhm B."/>
            <person name="Cannon C."/>
            <person name="Castanera R."/>
            <person name="Culley D."/>
            <person name="Daum C."/>
            <person name="Ezra D."/>
            <person name="Gonzalez J."/>
            <person name="Henrissat B."/>
            <person name="Kuo A."/>
            <person name="Liang C."/>
            <person name="Lipzen A."/>
            <person name="Lutzoni F."/>
            <person name="Magnuson J."/>
            <person name="Mondo S."/>
            <person name="Nolan M."/>
            <person name="Ohm R."/>
            <person name="Pangilinan J."/>
            <person name="Park H.-J."/>
            <person name="Ramirez L."/>
            <person name="Alfaro M."/>
            <person name="Sun H."/>
            <person name="Tritt A."/>
            <person name="Yoshinaga Y."/>
            <person name="Zwiers L.-H."/>
            <person name="Turgeon B."/>
            <person name="Goodwin S."/>
            <person name="Spatafora J."/>
            <person name="Crous P."/>
            <person name="Grigoriev I."/>
        </authorList>
    </citation>
    <scope>NUCLEOTIDE SEQUENCE</scope>
    <source>
        <strain evidence="1">CBS 480.64</strain>
    </source>
</reference>
<name>A0A6A7C905_9PEZI</name>
<dbReference type="OrthoDB" id="2522565at2759"/>
<accession>A0A6A7C905</accession>